<dbReference type="InterPro" id="IPR016084">
    <property type="entry name" value="Haem_Oase-like_multi-hlx"/>
</dbReference>
<keyword evidence="1" id="KW-0560">Oxidoreductase</keyword>
<reference evidence="2 3" key="1">
    <citation type="submission" date="2016-08" db="EMBL/GenBank/DDBJ databases">
        <title>Complete genome sequence of Acinetobacter baylyi strain GFJ2.</title>
        <authorList>
            <person name="Tabata M."/>
            <person name="Kuboki S."/>
            <person name="Gibu N."/>
            <person name="Kinouchi Y."/>
            <person name="Vangnai A."/>
            <person name="Kasai D."/>
            <person name="Fukuda M."/>
        </authorList>
    </citation>
    <scope>NUCLEOTIDE SEQUENCE [LARGE SCALE GENOMIC DNA]</scope>
    <source>
        <strain evidence="2 3">GFJ2</strain>
    </source>
</reference>
<organism evidence="2 3">
    <name type="scientific">Acinetobacter soli</name>
    <dbReference type="NCBI Taxonomy" id="487316"/>
    <lineage>
        <taxon>Bacteria</taxon>
        <taxon>Pseudomonadati</taxon>
        <taxon>Pseudomonadota</taxon>
        <taxon>Gammaproteobacteria</taxon>
        <taxon>Moraxellales</taxon>
        <taxon>Moraxellaceae</taxon>
        <taxon>Acinetobacter</taxon>
    </lineage>
</organism>
<accession>A0A1P8EF79</accession>
<dbReference type="eggNOG" id="COG2718">
    <property type="taxonomic scope" value="Bacteria"/>
</dbReference>
<dbReference type="Pfam" id="PF14518">
    <property type="entry name" value="Haem_oxygenas_2"/>
    <property type="match status" value="1"/>
</dbReference>
<protein>
    <recommendedName>
        <fullName evidence="4">Iron-containing redox enzyme family protein</fullName>
    </recommendedName>
</protein>
<dbReference type="SMART" id="SM01236">
    <property type="entry name" value="Haem_oxygenase_2"/>
    <property type="match status" value="1"/>
</dbReference>
<evidence type="ECO:0000313" key="3">
    <source>
        <dbReference type="Proteomes" id="UP000185674"/>
    </source>
</evidence>
<name>A0A1P8EF79_9GAMM</name>
<dbReference type="RefSeq" id="WP_076032107.1">
    <property type="nucleotide sequence ID" value="NZ_CP016896.1"/>
</dbReference>
<dbReference type="Gene3D" id="1.20.910.10">
    <property type="entry name" value="Heme oxygenase-like"/>
    <property type="match status" value="1"/>
</dbReference>
<evidence type="ECO:0000313" key="2">
    <source>
        <dbReference type="EMBL" id="APV34863.1"/>
    </source>
</evidence>
<dbReference type="AlphaFoldDB" id="A0A1P8EF79"/>
<dbReference type="SUPFAM" id="SSF48613">
    <property type="entry name" value="Heme oxygenase-like"/>
    <property type="match status" value="1"/>
</dbReference>
<dbReference type="KEGG" id="asol:BEN76_02025"/>
<sequence>MEKLLTPAESSAALSITDVACLLKYPVHISLQHMIQCTELNQFLQSDPDFEQDFLKLVESTLERAFVAKDDQAAYEIHSSLYQLYNLQISDPLSSEALNQHQPFFYALRNTIEEYWLNHLNLDSIYQLDHSAGDISDTIMQLCESKNLSAHPLFDFLAHEATDRQLYAFFHSDYELNIRFFDLLILTLLNSPATARMEMIKNLWDESGKGDRKETHVNMFNDLMEHFNLHNKASFPAHDSWQKMAGYNLFMLASLNRKHYYLLLGIMAATEIIDPQSYLKVQVACQRHGLTEWLYRYYSEHSEIDIEHSQGWLNYVIAPILKERDVSRDILLGVVYRLKTCQEYYDSLLKYVKSVG</sequence>
<dbReference type="PANTHER" id="PTHR40279">
    <property type="entry name" value="PQQC-LIKE PROTEIN"/>
    <property type="match status" value="1"/>
</dbReference>
<dbReference type="Proteomes" id="UP000185674">
    <property type="component" value="Chromosome"/>
</dbReference>
<dbReference type="GO" id="GO:0016491">
    <property type="term" value="F:oxidoreductase activity"/>
    <property type="evidence" value="ECO:0007669"/>
    <property type="project" value="UniProtKB-KW"/>
</dbReference>
<proteinExistence type="predicted"/>
<gene>
    <name evidence="2" type="ORF">BEN76_02025</name>
</gene>
<dbReference type="InterPro" id="IPR039068">
    <property type="entry name" value="PqqC-like"/>
</dbReference>
<evidence type="ECO:0008006" key="4">
    <source>
        <dbReference type="Google" id="ProtNLM"/>
    </source>
</evidence>
<dbReference type="EMBL" id="CP016896">
    <property type="protein sequence ID" value="APV34863.1"/>
    <property type="molecule type" value="Genomic_DNA"/>
</dbReference>
<evidence type="ECO:0000256" key="1">
    <source>
        <dbReference type="ARBA" id="ARBA00023002"/>
    </source>
</evidence>
<dbReference type="PANTHER" id="PTHR40279:SF3">
    <property type="entry name" value="4-AMINOBENZOATE SYNTHASE"/>
    <property type="match status" value="1"/>
</dbReference>